<dbReference type="Proteomes" id="UP000799778">
    <property type="component" value="Unassembled WGS sequence"/>
</dbReference>
<dbReference type="RefSeq" id="XP_033387913.1">
    <property type="nucleotide sequence ID" value="XM_033520910.1"/>
</dbReference>
<dbReference type="EMBL" id="ML978067">
    <property type="protein sequence ID" value="KAF2019574.1"/>
    <property type="molecule type" value="Genomic_DNA"/>
</dbReference>
<proteinExistence type="predicted"/>
<feature type="transmembrane region" description="Helical" evidence="1">
    <location>
        <begin position="12"/>
        <end position="29"/>
    </location>
</feature>
<evidence type="ECO:0000313" key="3">
    <source>
        <dbReference type="Proteomes" id="UP000799778"/>
    </source>
</evidence>
<keyword evidence="3" id="KW-1185">Reference proteome</keyword>
<reference evidence="2" key="1">
    <citation type="journal article" date="2020" name="Stud. Mycol.">
        <title>101 Dothideomycetes genomes: a test case for predicting lifestyles and emergence of pathogens.</title>
        <authorList>
            <person name="Haridas S."/>
            <person name="Albert R."/>
            <person name="Binder M."/>
            <person name="Bloem J."/>
            <person name="Labutti K."/>
            <person name="Salamov A."/>
            <person name="Andreopoulos B."/>
            <person name="Baker S."/>
            <person name="Barry K."/>
            <person name="Bills G."/>
            <person name="Bluhm B."/>
            <person name="Cannon C."/>
            <person name="Castanera R."/>
            <person name="Culley D."/>
            <person name="Daum C."/>
            <person name="Ezra D."/>
            <person name="Gonzalez J."/>
            <person name="Henrissat B."/>
            <person name="Kuo A."/>
            <person name="Liang C."/>
            <person name="Lipzen A."/>
            <person name="Lutzoni F."/>
            <person name="Magnuson J."/>
            <person name="Mondo S."/>
            <person name="Nolan M."/>
            <person name="Ohm R."/>
            <person name="Pangilinan J."/>
            <person name="Park H.-J."/>
            <person name="Ramirez L."/>
            <person name="Alfaro M."/>
            <person name="Sun H."/>
            <person name="Tritt A."/>
            <person name="Yoshinaga Y."/>
            <person name="Zwiers L.-H."/>
            <person name="Turgeon B."/>
            <person name="Goodwin S."/>
            <person name="Spatafora J."/>
            <person name="Crous P."/>
            <person name="Grigoriev I."/>
        </authorList>
    </citation>
    <scope>NUCLEOTIDE SEQUENCE</scope>
    <source>
        <strain evidence="2">CBS 175.79</strain>
    </source>
</reference>
<dbReference type="AlphaFoldDB" id="A0A6A5Y4X4"/>
<organism evidence="2 3">
    <name type="scientific">Aaosphaeria arxii CBS 175.79</name>
    <dbReference type="NCBI Taxonomy" id="1450172"/>
    <lineage>
        <taxon>Eukaryota</taxon>
        <taxon>Fungi</taxon>
        <taxon>Dikarya</taxon>
        <taxon>Ascomycota</taxon>
        <taxon>Pezizomycotina</taxon>
        <taxon>Dothideomycetes</taxon>
        <taxon>Pleosporomycetidae</taxon>
        <taxon>Pleosporales</taxon>
        <taxon>Pleosporales incertae sedis</taxon>
        <taxon>Aaosphaeria</taxon>
    </lineage>
</organism>
<keyword evidence="1" id="KW-0472">Membrane</keyword>
<dbReference type="GeneID" id="54278307"/>
<protein>
    <submittedName>
        <fullName evidence="2">Uncharacterized protein</fullName>
    </submittedName>
</protein>
<keyword evidence="1" id="KW-0812">Transmembrane</keyword>
<evidence type="ECO:0000313" key="2">
    <source>
        <dbReference type="EMBL" id="KAF2019574.1"/>
    </source>
</evidence>
<sequence>MGGHTFYCSLDLRHILPCFFFLFIVYYHHTPNKWVVASSPERSRVVSLLVIFPFHTKHRANYDSRRHVVSYLVFNLLQEPRASMQGGQGQIYAFAYLDQIQEEGEKDPQQDNSHPHTES</sequence>
<keyword evidence="1" id="KW-1133">Transmembrane helix</keyword>
<gene>
    <name evidence="2" type="ORF">BU24DRAFT_122378</name>
</gene>
<accession>A0A6A5Y4X4</accession>
<name>A0A6A5Y4X4_9PLEO</name>
<evidence type="ECO:0000256" key="1">
    <source>
        <dbReference type="SAM" id="Phobius"/>
    </source>
</evidence>